<protein>
    <submittedName>
        <fullName evidence="1">Uncharacterized protein</fullName>
    </submittedName>
</protein>
<dbReference type="SUPFAM" id="SSF48452">
    <property type="entry name" value="TPR-like"/>
    <property type="match status" value="1"/>
</dbReference>
<evidence type="ECO:0000313" key="1">
    <source>
        <dbReference type="EMBL" id="KAJ6051823.1"/>
    </source>
</evidence>
<dbReference type="EMBL" id="JAQJZL010000002">
    <property type="protein sequence ID" value="KAJ6051823.1"/>
    <property type="molecule type" value="Genomic_DNA"/>
</dbReference>
<organism evidence="1 2">
    <name type="scientific">Penicillium canescens</name>
    <dbReference type="NCBI Taxonomy" id="5083"/>
    <lineage>
        <taxon>Eukaryota</taxon>
        <taxon>Fungi</taxon>
        <taxon>Dikarya</taxon>
        <taxon>Ascomycota</taxon>
        <taxon>Pezizomycotina</taxon>
        <taxon>Eurotiomycetes</taxon>
        <taxon>Eurotiomycetidae</taxon>
        <taxon>Eurotiales</taxon>
        <taxon>Aspergillaceae</taxon>
        <taxon>Penicillium</taxon>
    </lineage>
</organism>
<dbReference type="AlphaFoldDB" id="A0AAD6NCR0"/>
<evidence type="ECO:0000313" key="2">
    <source>
        <dbReference type="Proteomes" id="UP001219568"/>
    </source>
</evidence>
<gene>
    <name evidence="1" type="ORF">N7460_002357</name>
</gene>
<proteinExistence type="predicted"/>
<dbReference type="Proteomes" id="UP001219568">
    <property type="component" value="Unassembled WGS sequence"/>
</dbReference>
<reference evidence="1" key="1">
    <citation type="journal article" date="2023" name="IMA Fungus">
        <title>Comparative genomic study of the Penicillium genus elucidates a diverse pangenome and 15 lateral gene transfer events.</title>
        <authorList>
            <person name="Petersen C."/>
            <person name="Sorensen T."/>
            <person name="Nielsen M.R."/>
            <person name="Sondergaard T.E."/>
            <person name="Sorensen J.L."/>
            <person name="Fitzpatrick D.A."/>
            <person name="Frisvad J.C."/>
            <person name="Nielsen K.L."/>
        </authorList>
    </citation>
    <scope>NUCLEOTIDE SEQUENCE</scope>
    <source>
        <strain evidence="1">IBT 15450</strain>
    </source>
</reference>
<keyword evidence="2" id="KW-1185">Reference proteome</keyword>
<name>A0AAD6NCR0_PENCN</name>
<reference evidence="1" key="2">
    <citation type="submission" date="2023-01" db="EMBL/GenBank/DDBJ databases">
        <authorList>
            <person name="Petersen C."/>
        </authorList>
    </citation>
    <scope>NUCLEOTIDE SEQUENCE</scope>
    <source>
        <strain evidence="1">IBT 15450</strain>
    </source>
</reference>
<dbReference type="InterPro" id="IPR011990">
    <property type="entry name" value="TPR-like_helical_dom_sf"/>
</dbReference>
<sequence length="119" mass="13676">MPGESCLAGMYEVQSRFDEAEKLYTTVLNAKTASFGEENWNTLGTWANITSLCTDQGRLEEADEARVRTLKYREIRQKVLGRDQLEALLDLHDLAIVRMRRGYITNAIDSMSQCLWRIN</sequence>
<comment type="caution">
    <text evidence="1">The sequence shown here is derived from an EMBL/GenBank/DDBJ whole genome shotgun (WGS) entry which is preliminary data.</text>
</comment>
<accession>A0AAD6NCR0</accession>
<dbReference type="Gene3D" id="1.25.40.10">
    <property type="entry name" value="Tetratricopeptide repeat domain"/>
    <property type="match status" value="1"/>
</dbReference>